<dbReference type="InterPro" id="IPR002222">
    <property type="entry name" value="Ribosomal_uS19"/>
</dbReference>
<keyword evidence="6" id="KW-1185">Reference proteome</keyword>
<dbReference type="PANTHER" id="PTHR11880:SF2">
    <property type="entry name" value="SMALL RIBOSOMAL SUBUNIT PROTEIN US19"/>
    <property type="match status" value="1"/>
</dbReference>
<gene>
    <name evidence="5" type="primary">RPS15</name>
    <name evidence="5" type="ORF">MHBO_001178</name>
</gene>
<name>A0ABV2AIX4_9EUKA</name>
<comment type="similarity">
    <text evidence="1 4">Belongs to the universal ribosomal protein uS19 family.</text>
</comment>
<evidence type="ECO:0000256" key="4">
    <source>
        <dbReference type="RuleBase" id="RU003485"/>
    </source>
</evidence>
<dbReference type="Proteomes" id="UP001439008">
    <property type="component" value="Unassembled WGS sequence"/>
</dbReference>
<dbReference type="PANTHER" id="PTHR11880">
    <property type="entry name" value="RIBOSOMAL PROTEIN S19P FAMILY MEMBER"/>
    <property type="match status" value="1"/>
</dbReference>
<keyword evidence="2 4" id="KW-0689">Ribosomal protein</keyword>
<dbReference type="Pfam" id="PF00203">
    <property type="entry name" value="Ribosomal_S19"/>
    <property type="match status" value="1"/>
</dbReference>
<evidence type="ECO:0000256" key="2">
    <source>
        <dbReference type="ARBA" id="ARBA00022980"/>
    </source>
</evidence>
<organism evidence="5 6">
    <name type="scientific">Bonamia ostreae</name>
    <dbReference type="NCBI Taxonomy" id="126728"/>
    <lineage>
        <taxon>Eukaryota</taxon>
        <taxon>Sar</taxon>
        <taxon>Rhizaria</taxon>
        <taxon>Endomyxa</taxon>
        <taxon>Ascetosporea</taxon>
        <taxon>Haplosporida</taxon>
        <taxon>Bonamia</taxon>
    </lineage>
</organism>
<dbReference type="PIRSF" id="PIRSF002144">
    <property type="entry name" value="Ribosomal_S19"/>
    <property type="match status" value="1"/>
</dbReference>
<comment type="caution">
    <text evidence="5">The sequence shown here is derived from an EMBL/GenBank/DDBJ whole genome shotgun (WGS) entry which is preliminary data.</text>
</comment>
<reference evidence="5 6" key="1">
    <citation type="journal article" date="2024" name="BMC Biol.">
        <title>Comparative genomics of Ascetosporea gives new insight into the evolutionary basis for animal parasitism in Rhizaria.</title>
        <authorList>
            <person name="Hiltunen Thoren M."/>
            <person name="Onut-Brannstrom I."/>
            <person name="Alfjorden A."/>
            <person name="Peckova H."/>
            <person name="Swords F."/>
            <person name="Hooper C."/>
            <person name="Holzer A.S."/>
            <person name="Bass D."/>
            <person name="Burki F."/>
        </authorList>
    </citation>
    <scope>NUCLEOTIDE SEQUENCE [LARGE SCALE GENOMIC DNA]</scope>
    <source>
        <strain evidence="5">20-A016</strain>
    </source>
</reference>
<sequence>MSSQKTERKRFRKYYYRGVDILELIDASKEEFKELLPARMRRKIKRGKKNREIIFRKKLLKAKHAAAKRTDNKIKTVKTHLRNVMITPDMISSRVAVYTGKEFKEFEIRQNMIGHYTGEFALTYNMVAHNKSNVSKTSRFVPLK</sequence>
<dbReference type="InterPro" id="IPR023575">
    <property type="entry name" value="Ribosomal_uS19_SF"/>
</dbReference>
<evidence type="ECO:0000256" key="3">
    <source>
        <dbReference type="ARBA" id="ARBA00023274"/>
    </source>
</evidence>
<protein>
    <submittedName>
        <fullName evidence="5">Ribosomal protein S15</fullName>
    </submittedName>
</protein>
<dbReference type="EMBL" id="JBDODL010000257">
    <property type="protein sequence ID" value="MES1919328.1"/>
    <property type="molecule type" value="Genomic_DNA"/>
</dbReference>
<accession>A0ABV2AIX4</accession>
<evidence type="ECO:0000313" key="6">
    <source>
        <dbReference type="Proteomes" id="UP001439008"/>
    </source>
</evidence>
<keyword evidence="3 4" id="KW-0687">Ribonucleoprotein</keyword>
<evidence type="ECO:0000313" key="5">
    <source>
        <dbReference type="EMBL" id="MES1919328.1"/>
    </source>
</evidence>
<dbReference type="PRINTS" id="PR00975">
    <property type="entry name" value="RIBOSOMALS19"/>
</dbReference>
<dbReference type="GO" id="GO:0005840">
    <property type="term" value="C:ribosome"/>
    <property type="evidence" value="ECO:0007669"/>
    <property type="project" value="UniProtKB-KW"/>
</dbReference>
<proteinExistence type="inferred from homology"/>
<dbReference type="HAMAP" id="MF_00531">
    <property type="entry name" value="Ribosomal_uS19"/>
    <property type="match status" value="1"/>
</dbReference>
<dbReference type="Gene3D" id="3.30.860.10">
    <property type="entry name" value="30s Ribosomal Protein S19, Chain A"/>
    <property type="match status" value="1"/>
</dbReference>
<evidence type="ECO:0000256" key="1">
    <source>
        <dbReference type="ARBA" id="ARBA00007345"/>
    </source>
</evidence>
<dbReference type="SUPFAM" id="SSF54570">
    <property type="entry name" value="Ribosomal protein S19"/>
    <property type="match status" value="1"/>
</dbReference>